<feature type="compositionally biased region" description="Basic residues" evidence="1">
    <location>
        <begin position="22"/>
        <end position="32"/>
    </location>
</feature>
<name>Q6NE44_9PROT</name>
<evidence type="ECO:0000256" key="1">
    <source>
        <dbReference type="SAM" id="MobiDB-lite"/>
    </source>
</evidence>
<accession>Q6NE44</accession>
<protein>
    <submittedName>
        <fullName evidence="2">Putative transposase</fullName>
    </submittedName>
</protein>
<sequence>MAAGGEGRSHLNRAPARPAGLVHRRGGRRARRPNIGQCRSCPWPEPARWCRRRAAVRRRRHGPRCGGSAHRAHWQWHRLARQPARCRNAVPNREVPKMSWLPIS</sequence>
<dbReference type="EMBL" id="BX571797">
    <property type="protein sequence ID" value="CAE12049.1"/>
    <property type="molecule type" value="Genomic_DNA"/>
</dbReference>
<dbReference type="AlphaFoldDB" id="Q6NE44"/>
<reference evidence="2" key="1">
    <citation type="submission" date="2003-07" db="EMBL/GenBank/DDBJ databases">
        <title>Characterization of a spontaneous nonmagnetic mutant of Magnetospirillum gryphiswaldense reveals a large deletion comprising a putative magnetosome island.</title>
        <authorList>
            <person name="Schuebbe S."/>
            <person name="Kube M."/>
            <person name="Scheffel A."/>
            <person name="Wawer C."/>
            <person name="Heyen U."/>
            <person name="Meyerdierks A."/>
            <person name="Madkour M.H."/>
            <person name="Mayer F."/>
            <person name="Reinhardt R."/>
            <person name="Schueler D."/>
        </authorList>
    </citation>
    <scope>NUCLEOTIDE SEQUENCE</scope>
</reference>
<feature type="region of interest" description="Disordered" evidence="1">
    <location>
        <begin position="1"/>
        <end position="36"/>
    </location>
</feature>
<proteinExistence type="predicted"/>
<evidence type="ECO:0000313" key="2">
    <source>
        <dbReference type="EMBL" id="CAE12049.1"/>
    </source>
</evidence>
<gene>
    <name evidence="2" type="ORF">ORF36</name>
</gene>
<organism evidence="2">
    <name type="scientific">Magnetospirillum gryphiswaldense</name>
    <dbReference type="NCBI Taxonomy" id="55518"/>
    <lineage>
        <taxon>Bacteria</taxon>
        <taxon>Pseudomonadati</taxon>
        <taxon>Pseudomonadota</taxon>
        <taxon>Alphaproteobacteria</taxon>
        <taxon>Rhodospirillales</taxon>
        <taxon>Rhodospirillaceae</taxon>
        <taxon>Magnetospirillum</taxon>
    </lineage>
</organism>